<feature type="region of interest" description="Disordered" evidence="3">
    <location>
        <begin position="60"/>
        <end position="89"/>
    </location>
</feature>
<dbReference type="GO" id="GO:0006397">
    <property type="term" value="P:mRNA processing"/>
    <property type="evidence" value="ECO:0007669"/>
    <property type="project" value="UniProtKB-KW"/>
</dbReference>
<keyword evidence="6" id="KW-1185">Reference proteome</keyword>
<feature type="domain" description="MORF/ORRM1/DAG-like MORF" evidence="4">
    <location>
        <begin position="99"/>
        <end position="150"/>
    </location>
</feature>
<accession>A0AAV2FZW5</accession>
<feature type="compositionally biased region" description="Polar residues" evidence="3">
    <location>
        <begin position="69"/>
        <end position="85"/>
    </location>
</feature>
<keyword evidence="1" id="KW-0507">mRNA processing</keyword>
<sequence length="156" mass="17169">MVVASIVSRSVLHRRDAVNPFLSRSFSSAVSSSHRPHPIFRALRPLAAVSANRSPASASASASDRCLATRTTSSSLNDPSPNWSNRPPKETILPDGCDFEHWLVVMEKPEGDPTRDDIIDSYIKTLAQVVGSEEDARMKIYSVSTRHYFAARKMLG</sequence>
<dbReference type="InterPro" id="IPR039206">
    <property type="entry name" value="MORF/ORRM1/DAG-like"/>
</dbReference>
<name>A0AAV2FZW5_9ROSI</name>
<dbReference type="GO" id="GO:0005739">
    <property type="term" value="C:mitochondrion"/>
    <property type="evidence" value="ECO:0007669"/>
    <property type="project" value="TreeGrafter"/>
</dbReference>
<gene>
    <name evidence="5" type="ORF">LTRI10_LOCUS43498</name>
</gene>
<reference evidence="5 6" key="1">
    <citation type="submission" date="2024-04" db="EMBL/GenBank/DDBJ databases">
        <authorList>
            <person name="Fracassetti M."/>
        </authorList>
    </citation>
    <scope>NUCLEOTIDE SEQUENCE [LARGE SCALE GENOMIC DNA]</scope>
</reference>
<dbReference type="GO" id="GO:0080156">
    <property type="term" value="P:mitochondrial mRNA modification"/>
    <property type="evidence" value="ECO:0007669"/>
    <property type="project" value="TreeGrafter"/>
</dbReference>
<dbReference type="PANTHER" id="PTHR31346">
    <property type="entry name" value="MULTIPLE ORGANELLAR RNA EDITING FACTOR 2, CHLOROPLASTIC-RELATED-RELATED"/>
    <property type="match status" value="1"/>
</dbReference>
<dbReference type="EMBL" id="OZ034820">
    <property type="protein sequence ID" value="CAL1403577.1"/>
    <property type="molecule type" value="Genomic_DNA"/>
</dbReference>
<dbReference type="Proteomes" id="UP001497516">
    <property type="component" value="Chromosome 7"/>
</dbReference>
<evidence type="ECO:0000256" key="3">
    <source>
        <dbReference type="SAM" id="MobiDB-lite"/>
    </source>
</evidence>
<evidence type="ECO:0000313" key="5">
    <source>
        <dbReference type="EMBL" id="CAL1403577.1"/>
    </source>
</evidence>
<dbReference type="PANTHER" id="PTHR31346:SF4">
    <property type="entry name" value="MULTIPLE ORGANELLAR RNA EDITING FACTOR 8, CHLOROPLASTIC_MITOCHONDRIAL"/>
    <property type="match status" value="1"/>
</dbReference>
<organism evidence="5 6">
    <name type="scientific">Linum trigynum</name>
    <dbReference type="NCBI Taxonomy" id="586398"/>
    <lineage>
        <taxon>Eukaryota</taxon>
        <taxon>Viridiplantae</taxon>
        <taxon>Streptophyta</taxon>
        <taxon>Embryophyta</taxon>
        <taxon>Tracheophyta</taxon>
        <taxon>Spermatophyta</taxon>
        <taxon>Magnoliopsida</taxon>
        <taxon>eudicotyledons</taxon>
        <taxon>Gunneridae</taxon>
        <taxon>Pentapetalae</taxon>
        <taxon>rosids</taxon>
        <taxon>fabids</taxon>
        <taxon>Malpighiales</taxon>
        <taxon>Linaceae</taxon>
        <taxon>Linum</taxon>
    </lineage>
</organism>
<evidence type="ECO:0000313" key="6">
    <source>
        <dbReference type="Proteomes" id="UP001497516"/>
    </source>
</evidence>
<proteinExistence type="predicted"/>
<dbReference type="Pfam" id="PF21864">
    <property type="entry name" value="MORF_dom"/>
    <property type="match status" value="1"/>
</dbReference>
<dbReference type="InterPro" id="IPR054059">
    <property type="entry name" value="MORF/ORRM1/DAG-like_MORF"/>
</dbReference>
<protein>
    <recommendedName>
        <fullName evidence="4">MORF/ORRM1/DAG-like MORF domain-containing protein</fullName>
    </recommendedName>
</protein>
<evidence type="ECO:0000256" key="1">
    <source>
        <dbReference type="ARBA" id="ARBA00022664"/>
    </source>
</evidence>
<dbReference type="GO" id="GO:0016554">
    <property type="term" value="P:cytidine to uridine editing"/>
    <property type="evidence" value="ECO:0007669"/>
    <property type="project" value="InterPro"/>
</dbReference>
<dbReference type="AlphaFoldDB" id="A0AAV2FZW5"/>
<evidence type="ECO:0000256" key="2">
    <source>
        <dbReference type="ARBA" id="ARBA00022946"/>
    </source>
</evidence>
<keyword evidence="2" id="KW-0809">Transit peptide</keyword>
<evidence type="ECO:0000259" key="4">
    <source>
        <dbReference type="Pfam" id="PF21864"/>
    </source>
</evidence>